<dbReference type="EMBL" id="JACEMZ010000109">
    <property type="protein sequence ID" value="MBA4453303.1"/>
    <property type="molecule type" value="Genomic_DNA"/>
</dbReference>
<reference evidence="1 2" key="1">
    <citation type="journal article" date="2020" name="Appl. Environ. Microbiol.">
        <title>Genomic Characteristics of a Novel Species of Ammonia-Oxidizing Archaea from the Jiulong River Estuary.</title>
        <authorList>
            <person name="Zou D."/>
            <person name="Wan R."/>
            <person name="Han L."/>
            <person name="Xu M.N."/>
            <person name="Liu Y."/>
            <person name="Liu H."/>
            <person name="Kao S.J."/>
            <person name="Li M."/>
        </authorList>
    </citation>
    <scope>NUCLEOTIDE SEQUENCE [LARGE SCALE GENOMIC DNA]</scope>
    <source>
        <strain evidence="1">W1bin1</strain>
    </source>
</reference>
<dbReference type="Proteomes" id="UP000559653">
    <property type="component" value="Unassembled WGS sequence"/>
</dbReference>
<comment type="caution">
    <text evidence="1">The sequence shown here is derived from an EMBL/GenBank/DDBJ whole genome shotgun (WGS) entry which is preliminary data.</text>
</comment>
<evidence type="ECO:0000313" key="2">
    <source>
        <dbReference type="Proteomes" id="UP000559653"/>
    </source>
</evidence>
<organism evidence="1 2">
    <name type="scientific">Candidatus Nitrosomaritimum aestuariumsis</name>
    <dbReference type="NCBI Taxonomy" id="3342354"/>
    <lineage>
        <taxon>Archaea</taxon>
        <taxon>Nitrososphaerota</taxon>
        <taxon>Nitrososphaeria</taxon>
        <taxon>Nitrosopumilales</taxon>
        <taxon>Nitrosopumilaceae</taxon>
        <taxon>Candidatus Nitrosomaritimum</taxon>
    </lineage>
</organism>
<accession>A0AC60W0S7</accession>
<protein>
    <submittedName>
        <fullName evidence="1">HAMP domain-containing protein</fullName>
    </submittedName>
</protein>
<evidence type="ECO:0000313" key="1">
    <source>
        <dbReference type="EMBL" id="MBA4453303.1"/>
    </source>
</evidence>
<gene>
    <name evidence="1" type="ORF">H2B03_09110</name>
</gene>
<sequence length="365" mass="38726">MKDEMGRIVKVIKLATDITIQKTAELETQNAANEVSRVIGAMSSGDLTQRYSIESTGELGEMGDALNETLEKLSELMAVVVANSQNIASASAQIAASASILSSGATNQASSVEEISSSMEEMTANIQQNSSNSRQTEKISVQAAKDIQVSKDSVIETVNSMKTIASKISIIGEISRQTNLLALNAAVEAARAGEHGRGFAVVAAEVRKLAERSQAAATEIDDVSGKSVDVALKSGEMLTDVVPNIQKTSDLIQEITASSTEQSAGADQINNAIQNLNVVVQENATTAEEMAASAEELNNQAEVLKEAVSFFKVDGFHGVVPEKNGSERAIKAKLNQPNKQHKITNKGVTINLDQKDSLDNDFIGF</sequence>
<proteinExistence type="predicted"/>
<name>A0AC60W0S7_9ARCH</name>